<dbReference type="GO" id="GO:0003700">
    <property type="term" value="F:DNA-binding transcription factor activity"/>
    <property type="evidence" value="ECO:0007669"/>
    <property type="project" value="InterPro"/>
</dbReference>
<dbReference type="PANTHER" id="PTHR30204">
    <property type="entry name" value="REDOX-CYCLING DRUG-SENSING TRANSCRIPTIONAL ACTIVATOR SOXR"/>
    <property type="match status" value="1"/>
</dbReference>
<protein>
    <submittedName>
        <fullName evidence="3">MerR family transcriptional regulator</fullName>
    </submittedName>
</protein>
<evidence type="ECO:0000313" key="3">
    <source>
        <dbReference type="EMBL" id="KAJ55232.1"/>
    </source>
</evidence>
<comment type="caution">
    <text evidence="3">The sequence shown here is derived from an EMBL/GenBank/DDBJ whole genome shotgun (WGS) entry which is preliminary data.</text>
</comment>
<dbReference type="InterPro" id="IPR000551">
    <property type="entry name" value="MerR-type_HTH_dom"/>
</dbReference>
<evidence type="ECO:0000259" key="2">
    <source>
        <dbReference type="PROSITE" id="PS50937"/>
    </source>
</evidence>
<dbReference type="SUPFAM" id="SSF46955">
    <property type="entry name" value="Putative DNA-binding domain"/>
    <property type="match status" value="1"/>
</dbReference>
<dbReference type="STRING" id="1454373.ACMU_15875"/>
<evidence type="ECO:0000256" key="1">
    <source>
        <dbReference type="ARBA" id="ARBA00023125"/>
    </source>
</evidence>
<name>A0A037ZI51_9RHOB</name>
<keyword evidence="1" id="KW-0238">DNA-binding</keyword>
<evidence type="ECO:0000313" key="4">
    <source>
        <dbReference type="Proteomes" id="UP000026249"/>
    </source>
</evidence>
<dbReference type="EMBL" id="JFKE01000005">
    <property type="protein sequence ID" value="KAJ55232.1"/>
    <property type="molecule type" value="Genomic_DNA"/>
</dbReference>
<dbReference type="PROSITE" id="PS50937">
    <property type="entry name" value="HTH_MERR_2"/>
    <property type="match status" value="1"/>
</dbReference>
<accession>A0A037ZI51</accession>
<sequence length="123" mass="13488">MHAKEAADLLGISQRMLRHYENEGLMVVGRAANGYRHYTPADLRRAARIRDFIATGFSTREIRAMAACLSDDGAGPCSGGIDKLTQKLAHIDRLRADLDARRAAVVDRLGELRAALDKDALVD</sequence>
<dbReference type="RefSeq" id="WP_035260534.1">
    <property type="nucleotide sequence ID" value="NZ_JFKE01000005.1"/>
</dbReference>
<dbReference type="Pfam" id="PF13411">
    <property type="entry name" value="MerR_1"/>
    <property type="match status" value="1"/>
</dbReference>
<dbReference type="GO" id="GO:0003677">
    <property type="term" value="F:DNA binding"/>
    <property type="evidence" value="ECO:0007669"/>
    <property type="project" value="UniProtKB-KW"/>
</dbReference>
<gene>
    <name evidence="3" type="ORF">ACMU_15875</name>
</gene>
<dbReference type="PANTHER" id="PTHR30204:SF93">
    <property type="entry name" value="HTH MERR-TYPE DOMAIN-CONTAINING PROTEIN"/>
    <property type="match status" value="1"/>
</dbReference>
<feature type="domain" description="HTH merR-type" evidence="2">
    <location>
        <begin position="1"/>
        <end position="68"/>
    </location>
</feature>
<dbReference type="SMART" id="SM00422">
    <property type="entry name" value="HTH_MERR"/>
    <property type="match status" value="1"/>
</dbReference>
<dbReference type="AlphaFoldDB" id="A0A037ZI51"/>
<dbReference type="Gene3D" id="1.10.1660.10">
    <property type="match status" value="1"/>
</dbReference>
<dbReference type="InterPro" id="IPR047057">
    <property type="entry name" value="MerR_fam"/>
</dbReference>
<proteinExistence type="predicted"/>
<dbReference type="InterPro" id="IPR009061">
    <property type="entry name" value="DNA-bd_dom_put_sf"/>
</dbReference>
<dbReference type="Proteomes" id="UP000026249">
    <property type="component" value="Unassembled WGS sequence"/>
</dbReference>
<reference evidence="3 4" key="1">
    <citation type="submission" date="2014-03" db="EMBL/GenBank/DDBJ databases">
        <title>Draft Genome Sequence of Actibacterium mucosum KCTC 23349, a Marine Alphaproteobacterium with Complex Ionic Requirements Isolated from Mediterranean Seawater at Malvarrosa Beach, Valencia, Spain.</title>
        <authorList>
            <person name="Arahal D.R."/>
            <person name="Shao Z."/>
            <person name="Lai Q."/>
            <person name="Pujalte M.J."/>
        </authorList>
    </citation>
    <scope>NUCLEOTIDE SEQUENCE [LARGE SCALE GENOMIC DNA]</scope>
    <source>
        <strain evidence="3 4">KCTC 23349</strain>
    </source>
</reference>
<dbReference type="OrthoDB" id="9802944at2"/>
<organism evidence="3 4">
    <name type="scientific">Actibacterium mucosum KCTC 23349</name>
    <dbReference type="NCBI Taxonomy" id="1454373"/>
    <lineage>
        <taxon>Bacteria</taxon>
        <taxon>Pseudomonadati</taxon>
        <taxon>Pseudomonadota</taxon>
        <taxon>Alphaproteobacteria</taxon>
        <taxon>Rhodobacterales</taxon>
        <taxon>Roseobacteraceae</taxon>
        <taxon>Actibacterium</taxon>
    </lineage>
</organism>
<keyword evidence="4" id="KW-1185">Reference proteome</keyword>